<dbReference type="InterPro" id="IPR029442">
    <property type="entry name" value="GyrI-like"/>
</dbReference>
<dbReference type="Pfam" id="PF10604">
    <property type="entry name" value="Polyketide_cyc2"/>
    <property type="match status" value="1"/>
</dbReference>
<dbReference type="Pfam" id="PF06445">
    <property type="entry name" value="GyrI-like"/>
    <property type="match status" value="1"/>
</dbReference>
<reference evidence="2 3" key="1">
    <citation type="submission" date="2016-01" db="EMBL/GenBank/DDBJ databases">
        <title>Genome sequencing of Roseivirga spongicola UST030701-084.</title>
        <authorList>
            <person name="Selvaratnam C."/>
            <person name="Thevarajoo S."/>
            <person name="Goh K.M."/>
            <person name="Ee R."/>
            <person name="Chan K.-G."/>
            <person name="Chong C.S."/>
        </authorList>
    </citation>
    <scope>NUCLEOTIDE SEQUENCE [LARGE SCALE GENOMIC DNA]</scope>
    <source>
        <strain evidence="2 3">UST030701-084</strain>
    </source>
</reference>
<dbReference type="InterPro" id="IPR019587">
    <property type="entry name" value="Polyketide_cyclase/dehydratase"/>
</dbReference>
<gene>
    <name evidence="2" type="ORF">AWW68_15185</name>
</gene>
<dbReference type="OrthoDB" id="9807923at2"/>
<dbReference type="InterPro" id="IPR011256">
    <property type="entry name" value="Reg_factor_effector_dom_sf"/>
</dbReference>
<proteinExistence type="predicted"/>
<evidence type="ECO:0000259" key="1">
    <source>
        <dbReference type="SMART" id="SM00871"/>
    </source>
</evidence>
<comment type="caution">
    <text evidence="2">The sequence shown here is derived from an EMBL/GenBank/DDBJ whole genome shotgun (WGS) entry which is preliminary data.</text>
</comment>
<feature type="domain" description="AraC effector-binding" evidence="1">
    <location>
        <begin position="150"/>
        <end position="307"/>
    </location>
</feature>
<dbReference type="RefSeq" id="WP_068223256.1">
    <property type="nucleotide sequence ID" value="NZ_LRPC01000028.1"/>
</dbReference>
<accession>A0A150X5N2</accession>
<organism evidence="2 3">
    <name type="scientific">Roseivirga spongicola</name>
    <dbReference type="NCBI Taxonomy" id="333140"/>
    <lineage>
        <taxon>Bacteria</taxon>
        <taxon>Pseudomonadati</taxon>
        <taxon>Bacteroidota</taxon>
        <taxon>Cytophagia</taxon>
        <taxon>Cytophagales</taxon>
        <taxon>Roseivirgaceae</taxon>
        <taxon>Roseivirga</taxon>
    </lineage>
</organism>
<evidence type="ECO:0000313" key="2">
    <source>
        <dbReference type="EMBL" id="KYG74003.1"/>
    </source>
</evidence>
<dbReference type="InterPro" id="IPR010499">
    <property type="entry name" value="AraC_E-bd"/>
</dbReference>
<dbReference type="Gene3D" id="3.20.80.10">
    <property type="entry name" value="Regulatory factor, effector binding domain"/>
    <property type="match status" value="1"/>
</dbReference>
<dbReference type="EMBL" id="LRPC01000028">
    <property type="protein sequence ID" value="KYG74003.1"/>
    <property type="molecule type" value="Genomic_DNA"/>
</dbReference>
<dbReference type="SUPFAM" id="SSF55961">
    <property type="entry name" value="Bet v1-like"/>
    <property type="match status" value="1"/>
</dbReference>
<dbReference type="SMART" id="SM00871">
    <property type="entry name" value="AraC_E_bind"/>
    <property type="match status" value="1"/>
</dbReference>
<dbReference type="CDD" id="cd07818">
    <property type="entry name" value="SRPBCC_1"/>
    <property type="match status" value="1"/>
</dbReference>
<sequence length="307" mass="34955">MPKMNISRSIEINAPVGQVFPKLNDLNHWKTWSPWLILEPETKVIVRDDAKYYEWEGERTGSGNMTITSEKENESLAIDLVFLKPWKSKAKVGFNLKPVGDKTKVTWTMDSSMPFFMLFMKSMMEAFIGMDYERGLKLLKDYVEDGEVHSKLEIEKSGTYSGCQYIGLKTECKIADMSDAMTKDFEKLWAFMDDKKDIIAGNPVSIYHKWKFGKGTCQYSVGVPVSSIPSSLPGDFVKGEIPAIETYSVIHTGPYEHLGNAWSMMMNLQRSKAFKAKKGIHPFEEYLNDPSSTDPLEYKTAVRFAVK</sequence>
<name>A0A150X5N2_9BACT</name>
<evidence type="ECO:0000313" key="3">
    <source>
        <dbReference type="Proteomes" id="UP000075606"/>
    </source>
</evidence>
<dbReference type="STRING" id="333140.AWW68_15185"/>
<protein>
    <recommendedName>
        <fullName evidence="1">AraC effector-binding domain-containing protein</fullName>
    </recommendedName>
</protein>
<dbReference type="InterPro" id="IPR023393">
    <property type="entry name" value="START-like_dom_sf"/>
</dbReference>
<keyword evidence="3" id="KW-1185">Reference proteome</keyword>
<dbReference type="Proteomes" id="UP000075606">
    <property type="component" value="Unassembled WGS sequence"/>
</dbReference>
<dbReference type="Gene3D" id="3.30.530.20">
    <property type="match status" value="1"/>
</dbReference>
<dbReference type="SUPFAM" id="SSF55136">
    <property type="entry name" value="Probable bacterial effector-binding domain"/>
    <property type="match status" value="1"/>
</dbReference>
<dbReference type="AlphaFoldDB" id="A0A150X5N2"/>